<accession>A0A9K3KYZ9</accession>
<proteinExistence type="predicted"/>
<sequence>MERPSLRAANKVTPCACPIVRRSLSSQILSTISRALNTAMVKAIEIGMTERAALSLFHNDGGMGSSAEPSTTETFSTVVSITFPPLVTTKSSGSKASPDMDFKKRLSRYHECFLAIG</sequence>
<dbReference type="Proteomes" id="UP000693970">
    <property type="component" value="Unassembled WGS sequence"/>
</dbReference>
<protein>
    <submittedName>
        <fullName evidence="1">Uncharacterized protein</fullName>
    </submittedName>
</protein>
<reference evidence="1" key="1">
    <citation type="journal article" date="2021" name="Sci. Rep.">
        <title>Diploid genomic architecture of Nitzschia inconspicua, an elite biomass production diatom.</title>
        <authorList>
            <person name="Oliver A."/>
            <person name="Podell S."/>
            <person name="Pinowska A."/>
            <person name="Traller J.C."/>
            <person name="Smith S.R."/>
            <person name="McClure R."/>
            <person name="Beliaev A."/>
            <person name="Bohutskyi P."/>
            <person name="Hill E.A."/>
            <person name="Rabines A."/>
            <person name="Zheng H."/>
            <person name="Allen L.Z."/>
            <person name="Kuo A."/>
            <person name="Grigoriev I.V."/>
            <person name="Allen A.E."/>
            <person name="Hazlebeck D."/>
            <person name="Allen E.E."/>
        </authorList>
    </citation>
    <scope>NUCLEOTIDE SEQUENCE</scope>
    <source>
        <strain evidence="1">Hildebrandi</strain>
    </source>
</reference>
<evidence type="ECO:0000313" key="2">
    <source>
        <dbReference type="Proteomes" id="UP000693970"/>
    </source>
</evidence>
<gene>
    <name evidence="1" type="ORF">IV203_008077</name>
</gene>
<dbReference type="AlphaFoldDB" id="A0A9K3KYZ9"/>
<name>A0A9K3KYZ9_9STRA</name>
<keyword evidence="2" id="KW-1185">Reference proteome</keyword>
<evidence type="ECO:0000313" key="1">
    <source>
        <dbReference type="EMBL" id="KAG7352029.1"/>
    </source>
</evidence>
<dbReference type="EMBL" id="JAGRRH010000017">
    <property type="protein sequence ID" value="KAG7352029.1"/>
    <property type="molecule type" value="Genomic_DNA"/>
</dbReference>
<reference evidence="1" key="2">
    <citation type="submission" date="2021-04" db="EMBL/GenBank/DDBJ databases">
        <authorList>
            <person name="Podell S."/>
        </authorList>
    </citation>
    <scope>NUCLEOTIDE SEQUENCE</scope>
    <source>
        <strain evidence="1">Hildebrandi</strain>
    </source>
</reference>
<organism evidence="1 2">
    <name type="scientific">Nitzschia inconspicua</name>
    <dbReference type="NCBI Taxonomy" id="303405"/>
    <lineage>
        <taxon>Eukaryota</taxon>
        <taxon>Sar</taxon>
        <taxon>Stramenopiles</taxon>
        <taxon>Ochrophyta</taxon>
        <taxon>Bacillariophyta</taxon>
        <taxon>Bacillariophyceae</taxon>
        <taxon>Bacillariophycidae</taxon>
        <taxon>Bacillariales</taxon>
        <taxon>Bacillariaceae</taxon>
        <taxon>Nitzschia</taxon>
    </lineage>
</organism>
<comment type="caution">
    <text evidence="1">The sequence shown here is derived from an EMBL/GenBank/DDBJ whole genome shotgun (WGS) entry which is preliminary data.</text>
</comment>